<dbReference type="GeneID" id="301458652"/>
<dbReference type="InterPro" id="IPR021449">
    <property type="entry name" value="DUF3099"/>
</dbReference>
<dbReference type="AlphaFoldDB" id="A0AAJ2M129"/>
<protein>
    <submittedName>
        <fullName evidence="2">DUF3099 domain-containing protein</fullName>
    </submittedName>
</protein>
<keyword evidence="1" id="KW-0472">Membrane</keyword>
<dbReference type="Proteomes" id="UP001183582">
    <property type="component" value="Unassembled WGS sequence"/>
</dbReference>
<dbReference type="Pfam" id="PF11298">
    <property type="entry name" value="DUF3099"/>
    <property type="match status" value="1"/>
</dbReference>
<reference evidence="2 3" key="1">
    <citation type="submission" date="2021-06" db="EMBL/GenBank/DDBJ databases">
        <title>Genome-based taxonomic framework of Microbacterium strains isolated from marine environment, the description of four new species and reclassification of four preexisting species.</title>
        <authorList>
            <person name="Lee S.D."/>
            <person name="Kim S.-M."/>
            <person name="Byeon Y.-S."/>
            <person name="Yang H.L."/>
            <person name="Kim I.S."/>
        </authorList>
    </citation>
    <scope>NUCLEOTIDE SEQUENCE [LARGE SCALE GENOMIC DNA]</scope>
    <source>
        <strain evidence="2 3">KACC 20514</strain>
    </source>
</reference>
<keyword evidence="1" id="KW-1133">Transmembrane helix</keyword>
<feature type="transmembrane region" description="Helical" evidence="1">
    <location>
        <begin position="28"/>
        <end position="45"/>
    </location>
</feature>
<feature type="transmembrane region" description="Helical" evidence="1">
    <location>
        <begin position="51"/>
        <end position="72"/>
    </location>
</feature>
<comment type="caution">
    <text evidence="2">The sequence shown here is derived from an EMBL/GenBank/DDBJ whole genome shotgun (WGS) entry which is preliminary data.</text>
</comment>
<keyword evidence="1" id="KW-0812">Transmembrane</keyword>
<dbReference type="EMBL" id="JAHWXH010000002">
    <property type="protein sequence ID" value="MDS0246026.1"/>
    <property type="molecule type" value="Genomic_DNA"/>
</dbReference>
<dbReference type="RefSeq" id="WP_310891661.1">
    <property type="nucleotide sequence ID" value="NZ_BAAAGR010000002.1"/>
</dbReference>
<accession>A0AAJ2M129</accession>
<sequence>MRNRRHAPSTTSLPRSPRDAADARSTRYLIMMAARILCFILMVVITPYGWYTWILGAAAVLLPYFAVVDANVDDKPLTEARVDPERALPVSASERPVRAEEPLVIRVEETPGTTAVFRMEENPPSEQPPRP</sequence>
<evidence type="ECO:0000256" key="1">
    <source>
        <dbReference type="SAM" id="Phobius"/>
    </source>
</evidence>
<evidence type="ECO:0000313" key="2">
    <source>
        <dbReference type="EMBL" id="MDS0246026.1"/>
    </source>
</evidence>
<gene>
    <name evidence="2" type="ORF">KZC50_10435</name>
</gene>
<evidence type="ECO:0000313" key="3">
    <source>
        <dbReference type="Proteomes" id="UP001183582"/>
    </source>
</evidence>
<proteinExistence type="predicted"/>
<organism evidence="2 3">
    <name type="scientific">Microbacterium aurantiacum</name>
    <dbReference type="NCBI Taxonomy" id="162393"/>
    <lineage>
        <taxon>Bacteria</taxon>
        <taxon>Bacillati</taxon>
        <taxon>Actinomycetota</taxon>
        <taxon>Actinomycetes</taxon>
        <taxon>Micrococcales</taxon>
        <taxon>Microbacteriaceae</taxon>
        <taxon>Microbacterium</taxon>
    </lineage>
</organism>
<name>A0AAJ2M129_9MICO</name>